<organism evidence="3 4">
    <name type="scientific">Saccharomonospora viridis (strain ATCC 15386 / DSM 43017 / JCM 3036 / CCUG 5913 / NBRC 12207 / NCIMB 9602 / P101)</name>
    <name type="common">Thermoactinomyces viridis</name>
    <dbReference type="NCBI Taxonomy" id="471857"/>
    <lineage>
        <taxon>Bacteria</taxon>
        <taxon>Bacillati</taxon>
        <taxon>Actinomycetota</taxon>
        <taxon>Actinomycetes</taxon>
        <taxon>Pseudonocardiales</taxon>
        <taxon>Pseudonocardiaceae</taxon>
        <taxon>Saccharomonospora</taxon>
    </lineage>
</organism>
<dbReference type="STRING" id="471857.Svir_02460"/>
<name>C7MSW7_SACVD</name>
<dbReference type="InterPro" id="IPR027392">
    <property type="entry name" value="TF_Znf"/>
</dbReference>
<evidence type="ECO:0000313" key="3">
    <source>
        <dbReference type="EMBL" id="ACU95328.1"/>
    </source>
</evidence>
<dbReference type="Proteomes" id="UP000000841">
    <property type="component" value="Chromosome"/>
</dbReference>
<feature type="compositionally biased region" description="Pro residues" evidence="1">
    <location>
        <begin position="50"/>
        <end position="69"/>
    </location>
</feature>
<dbReference type="EMBL" id="CP001683">
    <property type="protein sequence ID" value="ACU95328.1"/>
    <property type="molecule type" value="Genomic_DNA"/>
</dbReference>
<accession>C7MSW7</accession>
<dbReference type="HOGENOM" id="CLU_147819_1_0_11"/>
<dbReference type="RefSeq" id="WP_012795761.1">
    <property type="nucleotide sequence ID" value="NC_013159.1"/>
</dbReference>
<dbReference type="eggNOG" id="COG3809">
    <property type="taxonomic scope" value="Bacteria"/>
</dbReference>
<proteinExistence type="predicted"/>
<keyword evidence="4" id="KW-1185">Reference proteome</keyword>
<feature type="region of interest" description="Disordered" evidence="1">
    <location>
        <begin position="43"/>
        <end position="121"/>
    </location>
</feature>
<protein>
    <submittedName>
        <fullName evidence="3">Uncharacterized conserved protein</fullName>
    </submittedName>
</protein>
<evidence type="ECO:0000313" key="4">
    <source>
        <dbReference type="Proteomes" id="UP000000841"/>
    </source>
</evidence>
<gene>
    <name evidence="3" type="ordered locus">Svir_02460</name>
</gene>
<evidence type="ECO:0000256" key="1">
    <source>
        <dbReference type="SAM" id="MobiDB-lite"/>
    </source>
</evidence>
<dbReference type="KEGG" id="svi:Svir_02460"/>
<evidence type="ECO:0000259" key="2">
    <source>
        <dbReference type="Pfam" id="PF13453"/>
    </source>
</evidence>
<dbReference type="Pfam" id="PF13453">
    <property type="entry name" value="Zn_ribbon_TFIIB"/>
    <property type="match status" value="1"/>
</dbReference>
<sequence>MICPKCQNVMTTVDKNGIHIEQCGGCRGIFLDRGELEQIVRAENSYYGSAPPPPYSPTTQPPPPPPPPALHAAPAPTQHYGQPPYYGDSPKPYRGGGYYGDSPRPYQGGYYGDSPRPYGGYRRRRSFLESLFD</sequence>
<dbReference type="AlphaFoldDB" id="C7MSW7"/>
<reference evidence="3 4" key="1">
    <citation type="journal article" date="2009" name="Stand. Genomic Sci.">
        <title>Complete genome sequence of Saccharomonospora viridis type strain (P101).</title>
        <authorList>
            <person name="Pati A."/>
            <person name="Sikorski J."/>
            <person name="Nolan M."/>
            <person name="Lapidus A."/>
            <person name="Copeland A."/>
            <person name="Glavina Del Rio T."/>
            <person name="Lucas S."/>
            <person name="Chen F."/>
            <person name="Tice H."/>
            <person name="Pitluck S."/>
            <person name="Cheng J.F."/>
            <person name="Chertkov O."/>
            <person name="Brettin T."/>
            <person name="Han C."/>
            <person name="Detter J.C."/>
            <person name="Kuske C."/>
            <person name="Bruce D."/>
            <person name="Goodwin L."/>
            <person name="Chain P."/>
            <person name="D'haeseleer P."/>
            <person name="Chen A."/>
            <person name="Palaniappan K."/>
            <person name="Ivanova N."/>
            <person name="Mavromatis K."/>
            <person name="Mikhailova N."/>
            <person name="Rohde M."/>
            <person name="Tindall B.J."/>
            <person name="Goker M."/>
            <person name="Bristow J."/>
            <person name="Eisen J.A."/>
            <person name="Markowitz V."/>
            <person name="Hugenholtz P."/>
            <person name="Kyrpides N.C."/>
            <person name="Klenk H.P."/>
        </authorList>
    </citation>
    <scope>NUCLEOTIDE SEQUENCE [LARGE SCALE GENOMIC DNA]</scope>
    <source>
        <strain evidence="4">ATCC 15386 / DSM 43017 / JCM 3036 / NBRC 12207 / P101</strain>
    </source>
</reference>
<feature type="domain" description="Transcription factor zinc-finger" evidence="2">
    <location>
        <begin position="2"/>
        <end position="41"/>
    </location>
</feature>